<dbReference type="EMBL" id="LAZR01002232">
    <property type="protein sequence ID" value="KKN32715.1"/>
    <property type="molecule type" value="Genomic_DNA"/>
</dbReference>
<sequence length="85" mass="9744">MKIHIRELRTPRPGESASGSKTKRRYPHSGDMIVIFQLDGADHLHKFLLCKGFHSEDFMEMLDAVQGYGSCCDGSFHHTLLRIRE</sequence>
<gene>
    <name evidence="2" type="ORF">LCGC14_0811010</name>
</gene>
<feature type="region of interest" description="Disordered" evidence="1">
    <location>
        <begin position="1"/>
        <end position="26"/>
    </location>
</feature>
<evidence type="ECO:0000313" key="2">
    <source>
        <dbReference type="EMBL" id="KKN32715.1"/>
    </source>
</evidence>
<protein>
    <submittedName>
        <fullName evidence="2">Uncharacterized protein</fullName>
    </submittedName>
</protein>
<feature type="compositionally biased region" description="Basic and acidic residues" evidence="1">
    <location>
        <begin position="1"/>
        <end position="12"/>
    </location>
</feature>
<dbReference type="AlphaFoldDB" id="A0A0F9PLR6"/>
<comment type="caution">
    <text evidence="2">The sequence shown here is derived from an EMBL/GenBank/DDBJ whole genome shotgun (WGS) entry which is preliminary data.</text>
</comment>
<evidence type="ECO:0000256" key="1">
    <source>
        <dbReference type="SAM" id="MobiDB-lite"/>
    </source>
</evidence>
<accession>A0A0F9PLR6</accession>
<organism evidence="2">
    <name type="scientific">marine sediment metagenome</name>
    <dbReference type="NCBI Taxonomy" id="412755"/>
    <lineage>
        <taxon>unclassified sequences</taxon>
        <taxon>metagenomes</taxon>
        <taxon>ecological metagenomes</taxon>
    </lineage>
</organism>
<proteinExistence type="predicted"/>
<name>A0A0F9PLR6_9ZZZZ</name>
<reference evidence="2" key="1">
    <citation type="journal article" date="2015" name="Nature">
        <title>Complex archaea that bridge the gap between prokaryotes and eukaryotes.</title>
        <authorList>
            <person name="Spang A."/>
            <person name="Saw J.H."/>
            <person name="Jorgensen S.L."/>
            <person name="Zaremba-Niedzwiedzka K."/>
            <person name="Martijn J."/>
            <person name="Lind A.E."/>
            <person name="van Eijk R."/>
            <person name="Schleper C."/>
            <person name="Guy L."/>
            <person name="Ettema T.J."/>
        </authorList>
    </citation>
    <scope>NUCLEOTIDE SEQUENCE</scope>
</reference>